<dbReference type="Pfam" id="PF09711">
    <property type="entry name" value="Cas_Csn2"/>
    <property type="match status" value="1"/>
</dbReference>
<evidence type="ECO:0000313" key="2">
    <source>
        <dbReference type="Proteomes" id="UP000287857"/>
    </source>
</evidence>
<dbReference type="EMBL" id="NGJS01000003">
    <property type="protein sequence ID" value="RST99806.1"/>
    <property type="molecule type" value="Genomic_DNA"/>
</dbReference>
<reference evidence="1 2" key="1">
    <citation type="submission" date="2017-05" db="EMBL/GenBank/DDBJ databases">
        <title>Vagococcus spp. assemblies.</title>
        <authorList>
            <person name="Gulvik C.A."/>
        </authorList>
    </citation>
    <scope>NUCLEOTIDE SEQUENCE [LARGE SCALE GENOMIC DNA]</scope>
    <source>
        <strain evidence="1 2">SS1995</strain>
    </source>
</reference>
<evidence type="ECO:0000313" key="1">
    <source>
        <dbReference type="EMBL" id="RST99806.1"/>
    </source>
</evidence>
<dbReference type="NCBIfam" id="TIGR01866">
    <property type="entry name" value="cas_Csn2"/>
    <property type="match status" value="1"/>
</dbReference>
<gene>
    <name evidence="1" type="ORF">CBF37_03515</name>
</gene>
<proteinExistence type="predicted"/>
<sequence>MMINFPVLDQPLCIENATYLVIENQKLFAHIIQQFYQYGDDSDIRLFNTDYKTINANKLLLVTDILGFDINSNSVIKMIYGDLEEQFNMNPELKTKIELLANQITNLIGLELLNHELDLEFDEITILELFKALGIKVETENHSLFEKIMEIVQIFKYLSKKSLLIFVNVCGYFSSDELQEINNYISLSNCDVLFLEHYKVPGVKQYIIDEDFFIIN</sequence>
<dbReference type="OrthoDB" id="2365673at2"/>
<comment type="caution">
    <text evidence="1">The sequence shown here is derived from an EMBL/GenBank/DDBJ whole genome shotgun (WGS) entry which is preliminary data.</text>
</comment>
<dbReference type="Proteomes" id="UP000287857">
    <property type="component" value="Unassembled WGS sequence"/>
</dbReference>
<dbReference type="RefSeq" id="WP_125983339.1">
    <property type="nucleotide sequence ID" value="NZ_NGJS01000003.1"/>
</dbReference>
<dbReference type="AlphaFoldDB" id="A0A430A0E3"/>
<dbReference type="InterPro" id="IPR038600">
    <property type="entry name" value="Csn2_sf"/>
</dbReference>
<organism evidence="1 2">
    <name type="scientific">Vagococcus vulneris</name>
    <dbReference type="NCBI Taxonomy" id="1977869"/>
    <lineage>
        <taxon>Bacteria</taxon>
        <taxon>Bacillati</taxon>
        <taxon>Bacillota</taxon>
        <taxon>Bacilli</taxon>
        <taxon>Lactobacillales</taxon>
        <taxon>Enterococcaceae</taxon>
        <taxon>Vagococcus</taxon>
    </lineage>
</organism>
<accession>A0A430A0E3</accession>
<dbReference type="InterPro" id="IPR010146">
    <property type="entry name" value="CRISPR-assoc_prot_Csn2-typ"/>
</dbReference>
<keyword evidence="2" id="KW-1185">Reference proteome</keyword>
<protein>
    <submittedName>
        <fullName evidence="1">Type II-A CRISPR-associated protein Csn2</fullName>
    </submittedName>
</protein>
<dbReference type="Gene3D" id="3.40.50.11940">
    <property type="match status" value="2"/>
</dbReference>
<name>A0A430A0E3_9ENTE</name>